<dbReference type="PANTHER" id="PTHR12011">
    <property type="entry name" value="ADHESION G-PROTEIN COUPLED RECEPTOR"/>
    <property type="match status" value="1"/>
</dbReference>
<dbReference type="InterPro" id="IPR000832">
    <property type="entry name" value="GPCR_2_secretin-like"/>
</dbReference>
<feature type="region of interest" description="Disordered" evidence="15">
    <location>
        <begin position="1237"/>
        <end position="1326"/>
    </location>
</feature>
<dbReference type="PRINTS" id="PR01694">
    <property type="entry name" value="BAIPRECURSOR"/>
</dbReference>
<dbReference type="FunFam" id="2.20.100.10:FF:000003">
    <property type="entry name" value="Adhesion G protein-coupled receptor B2"/>
    <property type="match status" value="1"/>
</dbReference>
<dbReference type="InterPro" id="IPR017981">
    <property type="entry name" value="GPCR_2-like_7TM"/>
</dbReference>
<sequence length="1391" mass="153442">MYVWLSEVRCPRMSSDRILALWTLTLHGLLATISPELGAGKESACSIVIHDLTHGHISSKELPHRNALDCVWTVLNPDPAVYSIFLRATTANAKICNSISVKVNSLDYNQQKDNQTAHGADYGDVMELCDSESYKHPLFTWWDYKHSVQVRIGISQAGPSRHWKTLTPASVKKMWSTLDGNGEAVVEIVFLNTVQPNESSCRVICDWLEGCLASGGAQWECTVGQVPCKCQPMEIPPASDRLPCETPAGHRDIGCSYYESDSPLPDPFAVNMEEAGWSAWSPWSPCSRTCSGGIQLRIRTCLPATRPGSAPSFCPGNAEQGRECNKHKCHSVAGAGEEWSEWSVCSSSCGEGSQVRARVCLASSKSAACSGPLREIRVCDSSSVCPVHGVWGEWSPWSLCSYTCGRGLRTRMRHCSVPQHGGSSCEGPYNQTKVCNIALCPVDGQWADWSKWSTCSVTCENGTQQRSRECVGPIYGGTECVGPGTENRRCDNNPCPVDGRWGVWAAWGECSATCGSGLRWRQRKCWGPFHGGLLCQGGDKEPANCTNPRCPEPYEMCAEEVSASILWKETEAQSVAVSRCPPDATGVVRRKCSLSENGTALWEYPSFSKCISLELQTVLQSLRYHRSKRLWAPSLADGLSQTSRELAEASQGQVLYGGDVLASLDILRNVSDTFRRAPFQPSSDDIQNVLQSYSNLVADIHREHWEDTSVIYSAISNFMDMLEGFLHIIGEGMKYYYDSYFVKENLVVGVSKLSAADVAGDIVFPVKGRRGMPDWVRASNDRVLISRSSFARASAAESPVFVVGIVIYKHLETFLPKPRNNTIVQSRIISVSMNPAPDVVRLELDFSHTANGTNSYCAFWDPVNIGWSGAGCKTMFSDAFRTKCRCEHFSSFTILAQPGFKMKINRSRSLSLTLIVGCSFSSLALILLMIVHFTFWRSVKSDRSLLLFNFCISIISSNILILIGETQTYNKVTCTVVAVFLHFFFLASFCWVLTEAWQSFMAVRGVSMKRIVRKRFLCLGWGLPALVVASSVGFTKSSGYGTIHYCWLSLEGGLLYSFVGPAAVVVLVNMILGIVVFNKLVAKDAIADKALKHRAGASLWSSCVVLPLLALTWMCAVLAITDPRSFLFPVLFCVFNSLQGLVIFVVNCILKKEVQNAFKFRITGRLDPSEACGYFPNGQAQIMTEFEKDIDLTCQSVSGTLSRAEKNREKAHHSKQASLPESALTVISGKETAVYPAASKKNRQRRHREGTGSARSIWRHIHRYPADKDVSSGGEVQLSQMPTADPQCGGGSSGGGGGGGGATFMQQHLQPGQQHTSTSPMDRSTHQQMLTVEAESIAHSPDRQKSKYSEIDIQRIMHTRQRHSEMFQEMNQKFQSLERKRKNPDDSIDVV</sequence>
<keyword evidence="5 16" id="KW-0812">Transmembrane</keyword>
<accession>A0AAJ7WQ48</accession>
<evidence type="ECO:0000256" key="3">
    <source>
        <dbReference type="ARBA" id="ARBA00022475"/>
    </source>
</evidence>
<feature type="transmembrane region" description="Helical" evidence="16">
    <location>
        <begin position="1126"/>
        <end position="1150"/>
    </location>
</feature>
<keyword evidence="3" id="KW-1003">Cell membrane</keyword>
<gene>
    <name evidence="22" type="primary">LOC116939852</name>
</gene>
<evidence type="ECO:0000256" key="2">
    <source>
        <dbReference type="ARBA" id="ARBA00007343"/>
    </source>
</evidence>
<dbReference type="InterPro" id="IPR043838">
    <property type="entry name" value="AGRB_N"/>
</dbReference>
<feature type="domain" description="GAIN-B" evidence="18">
    <location>
        <begin position="737"/>
        <end position="902"/>
    </location>
</feature>
<dbReference type="GO" id="GO:0004930">
    <property type="term" value="F:G protein-coupled receptor activity"/>
    <property type="evidence" value="ECO:0007669"/>
    <property type="project" value="UniProtKB-KW"/>
</dbReference>
<reference evidence="22" key="1">
    <citation type="submission" date="2025-08" db="UniProtKB">
        <authorList>
            <consortium name="RefSeq"/>
        </authorList>
    </citation>
    <scope>IDENTIFICATION</scope>
    <source>
        <tissue evidence="22">Sperm</tissue>
    </source>
</reference>
<protein>
    <submittedName>
        <fullName evidence="22">Adhesion G protein-coupled receptor B1-like isoform X1</fullName>
    </submittedName>
</protein>
<keyword evidence="12" id="KW-0675">Receptor</keyword>
<organism evidence="21 22">
    <name type="scientific">Petromyzon marinus</name>
    <name type="common">Sea lamprey</name>
    <dbReference type="NCBI Taxonomy" id="7757"/>
    <lineage>
        <taxon>Eukaryota</taxon>
        <taxon>Metazoa</taxon>
        <taxon>Chordata</taxon>
        <taxon>Craniata</taxon>
        <taxon>Vertebrata</taxon>
        <taxon>Cyclostomata</taxon>
        <taxon>Hyperoartia</taxon>
        <taxon>Petromyzontiformes</taxon>
        <taxon>Petromyzontidae</taxon>
        <taxon>Petromyzon</taxon>
    </lineage>
</organism>
<dbReference type="GO" id="GO:0016525">
    <property type="term" value="P:negative regulation of angiogenesis"/>
    <property type="evidence" value="ECO:0007669"/>
    <property type="project" value="InterPro"/>
</dbReference>
<feature type="region of interest" description="Disordered" evidence="15">
    <location>
        <begin position="1359"/>
        <end position="1391"/>
    </location>
</feature>
<feature type="compositionally biased region" description="Polar residues" evidence="15">
    <location>
        <begin position="1304"/>
        <end position="1326"/>
    </location>
</feature>
<feature type="domain" description="G-protein coupled receptors family 2 profile 1" evidence="19">
    <location>
        <begin position="544"/>
        <end position="614"/>
    </location>
</feature>
<keyword evidence="7" id="KW-0677">Repeat</keyword>
<feature type="domain" description="G-protein coupled receptors family 2 profile 2" evidence="20">
    <location>
        <begin position="910"/>
        <end position="1151"/>
    </location>
</feature>
<dbReference type="Pfam" id="PF16489">
    <property type="entry name" value="GAIN"/>
    <property type="match status" value="1"/>
</dbReference>
<evidence type="ECO:0000259" key="20">
    <source>
        <dbReference type="PROSITE" id="PS50261"/>
    </source>
</evidence>
<dbReference type="Pfam" id="PF00090">
    <property type="entry name" value="TSP_1"/>
    <property type="match status" value="5"/>
</dbReference>
<evidence type="ECO:0000256" key="14">
    <source>
        <dbReference type="ARBA" id="ARBA00023224"/>
    </source>
</evidence>
<keyword evidence="21" id="KW-1185">Reference proteome</keyword>
<dbReference type="GO" id="GO:0098794">
    <property type="term" value="C:postsynapse"/>
    <property type="evidence" value="ECO:0007669"/>
    <property type="project" value="TreeGrafter"/>
</dbReference>
<keyword evidence="9" id="KW-0297">G-protein coupled receptor</keyword>
<dbReference type="PROSITE" id="PS50092">
    <property type="entry name" value="TSP1"/>
    <property type="match status" value="5"/>
</dbReference>
<dbReference type="PROSITE" id="PS50261">
    <property type="entry name" value="G_PROTEIN_RECEP_F2_4"/>
    <property type="match status" value="1"/>
</dbReference>
<dbReference type="Pfam" id="PF00002">
    <property type="entry name" value="7tm_2"/>
    <property type="match status" value="1"/>
</dbReference>
<feature type="transmembrane region" description="Helical" evidence="16">
    <location>
        <begin position="1054"/>
        <end position="1077"/>
    </location>
</feature>
<dbReference type="Gene3D" id="1.20.1070.10">
    <property type="entry name" value="Rhodopsin 7-helix transmembrane proteins"/>
    <property type="match status" value="1"/>
</dbReference>
<feature type="transmembrane region" description="Helical" evidence="16">
    <location>
        <begin position="1098"/>
        <end position="1120"/>
    </location>
</feature>
<evidence type="ECO:0000256" key="10">
    <source>
        <dbReference type="ARBA" id="ARBA00023136"/>
    </source>
</evidence>
<evidence type="ECO:0000256" key="4">
    <source>
        <dbReference type="ARBA" id="ARBA00022553"/>
    </source>
</evidence>
<evidence type="ECO:0000313" key="21">
    <source>
        <dbReference type="Proteomes" id="UP001318040"/>
    </source>
</evidence>
<dbReference type="PRINTS" id="PR00249">
    <property type="entry name" value="GPCRSECRETIN"/>
</dbReference>
<dbReference type="Gene3D" id="1.25.40.610">
    <property type="match status" value="1"/>
</dbReference>
<feature type="transmembrane region" description="Helical" evidence="16">
    <location>
        <begin position="945"/>
        <end position="963"/>
    </location>
</feature>
<feature type="chain" id="PRO_5042461011" evidence="17">
    <location>
        <begin position="32"/>
        <end position="1391"/>
    </location>
</feature>
<proteinExistence type="inferred from homology"/>
<keyword evidence="11" id="KW-1015">Disulfide bond</keyword>
<evidence type="ECO:0000256" key="6">
    <source>
        <dbReference type="ARBA" id="ARBA00022729"/>
    </source>
</evidence>
<evidence type="ECO:0000256" key="11">
    <source>
        <dbReference type="ARBA" id="ARBA00023157"/>
    </source>
</evidence>
<dbReference type="InterPro" id="IPR008077">
    <property type="entry name" value="GPCR_2_brain_angio_inhib"/>
</dbReference>
<evidence type="ECO:0000256" key="8">
    <source>
        <dbReference type="ARBA" id="ARBA00022989"/>
    </source>
</evidence>
<dbReference type="SMART" id="SM00209">
    <property type="entry name" value="TSP1"/>
    <property type="match status" value="5"/>
</dbReference>
<dbReference type="SUPFAM" id="SSF81321">
    <property type="entry name" value="Family A G protein-coupled receptor-like"/>
    <property type="match status" value="1"/>
</dbReference>
<dbReference type="InterPro" id="IPR036383">
    <property type="entry name" value="TSP1_rpt_sf"/>
</dbReference>
<dbReference type="FunFam" id="1.20.1070.10:FF:000058">
    <property type="entry name" value="Adhesion G protein-coupled receptor F5"/>
    <property type="match status" value="1"/>
</dbReference>
<dbReference type="InterPro" id="IPR032471">
    <property type="entry name" value="AGRL2-4_GAIN_subdom_A"/>
</dbReference>
<feature type="transmembrane region" description="Helical" evidence="16">
    <location>
        <begin position="975"/>
        <end position="994"/>
    </location>
</feature>
<keyword evidence="14" id="KW-0807">Transducer</keyword>
<dbReference type="GO" id="GO:0005886">
    <property type="term" value="C:plasma membrane"/>
    <property type="evidence" value="ECO:0007669"/>
    <property type="project" value="UniProtKB-SubCell"/>
</dbReference>
<keyword evidence="13" id="KW-0325">Glycoprotein</keyword>
<keyword evidence="6 17" id="KW-0732">Signal</keyword>
<feature type="transmembrane region" description="Helical" evidence="16">
    <location>
        <begin position="910"/>
        <end position="933"/>
    </location>
</feature>
<evidence type="ECO:0000256" key="5">
    <source>
        <dbReference type="ARBA" id="ARBA00022692"/>
    </source>
</evidence>
<dbReference type="SMART" id="SM00303">
    <property type="entry name" value="GPS"/>
    <property type="match status" value="1"/>
</dbReference>
<dbReference type="PRINTS" id="PR01705">
    <property type="entry name" value="TSP1REPEAT"/>
</dbReference>
<dbReference type="FunFam" id="2.20.100.10:FF:000001">
    <property type="entry name" value="semaphorin-5A isoform X1"/>
    <property type="match status" value="1"/>
</dbReference>
<dbReference type="RefSeq" id="XP_032804653.1">
    <property type="nucleotide sequence ID" value="XM_032948762.1"/>
</dbReference>
<evidence type="ECO:0000256" key="7">
    <source>
        <dbReference type="ARBA" id="ARBA00022737"/>
    </source>
</evidence>
<feature type="transmembrane region" description="Helical" evidence="16">
    <location>
        <begin position="1015"/>
        <end position="1034"/>
    </location>
</feature>
<dbReference type="InterPro" id="IPR057244">
    <property type="entry name" value="GAIN_B"/>
</dbReference>
<evidence type="ECO:0000256" key="9">
    <source>
        <dbReference type="ARBA" id="ARBA00023040"/>
    </source>
</evidence>
<dbReference type="Pfam" id="PF19188">
    <property type="entry name" value="AGRB_N"/>
    <property type="match status" value="1"/>
</dbReference>
<comment type="subcellular location">
    <subcellularLocation>
        <location evidence="1">Cell membrane</location>
        <topology evidence="1">Multi-pass membrane protein</topology>
    </subcellularLocation>
</comment>
<evidence type="ECO:0000256" key="1">
    <source>
        <dbReference type="ARBA" id="ARBA00004651"/>
    </source>
</evidence>
<dbReference type="GO" id="GO:0016322">
    <property type="term" value="P:neuron remodeling"/>
    <property type="evidence" value="ECO:0007669"/>
    <property type="project" value="TreeGrafter"/>
</dbReference>
<dbReference type="GO" id="GO:0007166">
    <property type="term" value="P:cell surface receptor signaling pathway"/>
    <property type="evidence" value="ECO:0007669"/>
    <property type="project" value="InterPro"/>
</dbReference>
<evidence type="ECO:0000259" key="19">
    <source>
        <dbReference type="PROSITE" id="PS50227"/>
    </source>
</evidence>
<feature type="signal peptide" evidence="17">
    <location>
        <begin position="1"/>
        <end position="31"/>
    </location>
</feature>
<evidence type="ECO:0000313" key="22">
    <source>
        <dbReference type="RefSeq" id="XP_032804653.1"/>
    </source>
</evidence>
<dbReference type="KEGG" id="pmrn:116939852"/>
<dbReference type="Pfam" id="PF01825">
    <property type="entry name" value="GPS"/>
    <property type="match status" value="1"/>
</dbReference>
<dbReference type="Proteomes" id="UP001318040">
    <property type="component" value="Chromosome 7"/>
</dbReference>
<dbReference type="PROSITE" id="PS50227">
    <property type="entry name" value="G_PROTEIN_RECEP_F2_3"/>
    <property type="match status" value="1"/>
</dbReference>
<evidence type="ECO:0000256" key="12">
    <source>
        <dbReference type="ARBA" id="ARBA00023170"/>
    </source>
</evidence>
<dbReference type="SMART" id="SM00008">
    <property type="entry name" value="HormR"/>
    <property type="match status" value="1"/>
</dbReference>
<keyword evidence="10 16" id="KW-0472">Membrane</keyword>
<dbReference type="InterPro" id="IPR000203">
    <property type="entry name" value="GPS"/>
</dbReference>
<dbReference type="Gene3D" id="2.60.220.50">
    <property type="match status" value="1"/>
</dbReference>
<evidence type="ECO:0000259" key="18">
    <source>
        <dbReference type="PROSITE" id="PS50221"/>
    </source>
</evidence>
<keyword evidence="8 16" id="KW-1133">Transmembrane helix</keyword>
<evidence type="ECO:0000256" key="16">
    <source>
        <dbReference type="SAM" id="Phobius"/>
    </source>
</evidence>
<dbReference type="InterPro" id="IPR001879">
    <property type="entry name" value="GPCR_2_extracellular_dom"/>
</dbReference>
<comment type="similarity">
    <text evidence="2">Belongs to the G-protein coupled receptor 2 family. Adhesion G-protein coupled receptor (ADGR) subfamily.</text>
</comment>
<dbReference type="PANTHER" id="PTHR12011:SF40">
    <property type="entry name" value="ADHESION G PROTEIN-COUPLED RECEPTOR B3"/>
    <property type="match status" value="1"/>
</dbReference>
<dbReference type="GO" id="GO:0043083">
    <property type="term" value="C:synaptic cleft"/>
    <property type="evidence" value="ECO:0007669"/>
    <property type="project" value="TreeGrafter"/>
</dbReference>
<dbReference type="Gene3D" id="4.10.1240.10">
    <property type="entry name" value="GPCR, family 2, extracellular hormone receptor domain"/>
    <property type="match status" value="1"/>
</dbReference>
<name>A0AAJ7WQ48_PETMA</name>
<dbReference type="FunFam" id="2.20.100.10:FF:000004">
    <property type="entry name" value="Adhesion G protein-coupled receptor B2"/>
    <property type="match status" value="1"/>
</dbReference>
<dbReference type="InterPro" id="IPR046338">
    <property type="entry name" value="GAIN_dom_sf"/>
</dbReference>
<evidence type="ECO:0000256" key="15">
    <source>
        <dbReference type="SAM" id="MobiDB-lite"/>
    </source>
</evidence>
<dbReference type="SUPFAM" id="SSF82895">
    <property type="entry name" value="TSP-1 type 1 repeat"/>
    <property type="match status" value="5"/>
</dbReference>
<evidence type="ECO:0000256" key="13">
    <source>
        <dbReference type="ARBA" id="ARBA00023180"/>
    </source>
</evidence>
<dbReference type="GO" id="GO:0007189">
    <property type="term" value="P:adenylate cyclase-activating G protein-coupled receptor signaling pathway"/>
    <property type="evidence" value="ECO:0007669"/>
    <property type="project" value="TreeGrafter"/>
</dbReference>
<evidence type="ECO:0000256" key="17">
    <source>
        <dbReference type="SAM" id="SignalP"/>
    </source>
</evidence>
<keyword evidence="4" id="KW-0597">Phosphoprotein</keyword>
<dbReference type="InterPro" id="IPR000884">
    <property type="entry name" value="TSP1_rpt"/>
</dbReference>
<dbReference type="PROSITE" id="PS50221">
    <property type="entry name" value="GAIN_B"/>
    <property type="match status" value="1"/>
</dbReference>
<dbReference type="Gene3D" id="2.20.100.10">
    <property type="entry name" value="Thrombospondin type-1 (TSP1) repeat"/>
    <property type="match status" value="5"/>
</dbReference>
<dbReference type="InterPro" id="IPR036445">
    <property type="entry name" value="GPCR_2_extracell_dom_sf"/>
</dbReference>
<feature type="compositionally biased region" description="Gly residues" evidence="15">
    <location>
        <begin position="1288"/>
        <end position="1302"/>
    </location>
</feature>